<organism evidence="1 2">
    <name type="scientific">Psychrobacillus psychrotolerans</name>
    <dbReference type="NCBI Taxonomy" id="126156"/>
    <lineage>
        <taxon>Bacteria</taxon>
        <taxon>Bacillati</taxon>
        <taxon>Bacillota</taxon>
        <taxon>Bacilli</taxon>
        <taxon>Bacillales</taxon>
        <taxon>Bacillaceae</taxon>
        <taxon>Psychrobacillus</taxon>
    </lineage>
</organism>
<dbReference type="RefSeq" id="WP_093538550.1">
    <property type="nucleotide sequence ID" value="NZ_FOXU01000012.1"/>
</dbReference>
<accession>A0A1I6B7A5</accession>
<dbReference type="OrthoDB" id="2990969at2"/>
<name>A0A1I6B7A5_9BACI</name>
<keyword evidence="2" id="KW-1185">Reference proteome</keyword>
<dbReference type="AlphaFoldDB" id="A0A1I6B7A5"/>
<sequence>MQEKMKHLKEVRIDIGEEALRINAATIITKYYTDRLKVRGIKRNRMSILNQVNLRLLGLDVDKVSYGFIRKFY</sequence>
<reference evidence="2" key="1">
    <citation type="submission" date="2016-10" db="EMBL/GenBank/DDBJ databases">
        <authorList>
            <person name="Varghese N."/>
            <person name="Submissions S."/>
        </authorList>
    </citation>
    <scope>NUCLEOTIDE SEQUENCE [LARGE SCALE GENOMIC DNA]</scope>
    <source>
        <strain evidence="2">DSM 11706</strain>
    </source>
</reference>
<evidence type="ECO:0000313" key="2">
    <source>
        <dbReference type="Proteomes" id="UP000198734"/>
    </source>
</evidence>
<proteinExistence type="predicted"/>
<dbReference type="STRING" id="126156.SAMN05421670_0217"/>
<gene>
    <name evidence="1" type="ORF">SAMN05421670_0217</name>
</gene>
<dbReference type="EMBL" id="FOXU01000012">
    <property type="protein sequence ID" value="SFQ76822.1"/>
    <property type="molecule type" value="Genomic_DNA"/>
</dbReference>
<dbReference type="Proteomes" id="UP000198734">
    <property type="component" value="Unassembled WGS sequence"/>
</dbReference>
<evidence type="ECO:0000313" key="1">
    <source>
        <dbReference type="EMBL" id="SFQ76822.1"/>
    </source>
</evidence>
<protein>
    <submittedName>
        <fullName evidence="1">Uncharacterized protein</fullName>
    </submittedName>
</protein>